<feature type="compositionally biased region" description="Basic and acidic residues" evidence="1">
    <location>
        <begin position="107"/>
        <end position="154"/>
    </location>
</feature>
<feature type="region of interest" description="Disordered" evidence="1">
    <location>
        <begin position="25"/>
        <end position="161"/>
    </location>
</feature>
<evidence type="ECO:0000313" key="2">
    <source>
        <dbReference type="EnsemblMetazoa" id="RPRC008985-PA"/>
    </source>
</evidence>
<dbReference type="EnsemblMetazoa" id="RPRC008985-RA">
    <property type="protein sequence ID" value="RPRC008985-PA"/>
    <property type="gene ID" value="RPRC008985"/>
</dbReference>
<proteinExistence type="predicted"/>
<dbReference type="EMBL" id="ACPB03017398">
    <property type="status" value="NOT_ANNOTATED_CDS"/>
    <property type="molecule type" value="Genomic_DNA"/>
</dbReference>
<feature type="compositionally biased region" description="Basic residues" evidence="1">
    <location>
        <begin position="320"/>
        <end position="329"/>
    </location>
</feature>
<dbReference type="InParanoid" id="T1HY65"/>
<feature type="compositionally biased region" description="Basic and acidic residues" evidence="1">
    <location>
        <begin position="254"/>
        <end position="264"/>
    </location>
</feature>
<dbReference type="AlphaFoldDB" id="T1HY65"/>
<dbReference type="Proteomes" id="UP000015103">
    <property type="component" value="Unassembled WGS sequence"/>
</dbReference>
<organism evidence="2 3">
    <name type="scientific">Rhodnius prolixus</name>
    <name type="common">Triatomid bug</name>
    <dbReference type="NCBI Taxonomy" id="13249"/>
    <lineage>
        <taxon>Eukaryota</taxon>
        <taxon>Metazoa</taxon>
        <taxon>Ecdysozoa</taxon>
        <taxon>Arthropoda</taxon>
        <taxon>Hexapoda</taxon>
        <taxon>Insecta</taxon>
        <taxon>Pterygota</taxon>
        <taxon>Neoptera</taxon>
        <taxon>Paraneoptera</taxon>
        <taxon>Hemiptera</taxon>
        <taxon>Heteroptera</taxon>
        <taxon>Panheteroptera</taxon>
        <taxon>Cimicomorpha</taxon>
        <taxon>Reduviidae</taxon>
        <taxon>Triatominae</taxon>
        <taxon>Rhodnius</taxon>
    </lineage>
</organism>
<feature type="region of interest" description="Disordered" evidence="1">
    <location>
        <begin position="245"/>
        <end position="336"/>
    </location>
</feature>
<accession>T1HY65</accession>
<protein>
    <submittedName>
        <fullName evidence="2">Uncharacterized protein</fullName>
    </submittedName>
</protein>
<keyword evidence="3" id="KW-1185">Reference proteome</keyword>
<name>T1HY65_RHOPR</name>
<sequence>MGESSLWSAEIAGGVMLAVASAVVRERDSAPESGANTLSKNLMDVNKRPIGEGGDLNQDGHGKMMLETGGAAKSSSQNRAGTSTGSPFQKSTLLRRTPPTAGPTMSGRDKTEGESTKVKSNNEKNERKLIELKENRAARSVSDEGEKPSEDARNRGSPRSEYFAKLRKSEEEMMKKCSDIIKKMKAATLKQKNISMEIKNGLLELEEALDVMTDIRANWRRVEEVNAREKLKCVECDCKILKDSHQGKPNAEMPPKEPEKEDAGWIKIGSRGRVVSDREEIEENGRTPLAMLSGNAESLPVFSIDKAKPPLQRSTDKRKQKEKAHRKEKKKEDPHR</sequence>
<reference evidence="2" key="1">
    <citation type="submission" date="2015-05" db="UniProtKB">
        <authorList>
            <consortium name="EnsemblMetazoa"/>
        </authorList>
    </citation>
    <scope>IDENTIFICATION</scope>
</reference>
<evidence type="ECO:0000256" key="1">
    <source>
        <dbReference type="SAM" id="MobiDB-lite"/>
    </source>
</evidence>
<evidence type="ECO:0000313" key="3">
    <source>
        <dbReference type="Proteomes" id="UP000015103"/>
    </source>
</evidence>
<feature type="compositionally biased region" description="Polar residues" evidence="1">
    <location>
        <begin position="73"/>
        <end position="94"/>
    </location>
</feature>
<dbReference type="VEuPathDB" id="VectorBase:RPRC008985"/>
<dbReference type="HOGENOM" id="CLU_827205_0_0_1"/>